<evidence type="ECO:0000256" key="2">
    <source>
        <dbReference type="ARBA" id="ARBA00022670"/>
    </source>
</evidence>
<evidence type="ECO:0000256" key="1">
    <source>
        <dbReference type="ARBA" id="ARBA00007074"/>
    </source>
</evidence>
<gene>
    <name evidence="6" type="ORF">JOE42_000943</name>
</gene>
<evidence type="ECO:0000313" key="6">
    <source>
        <dbReference type="EMBL" id="MBM7414210.1"/>
    </source>
</evidence>
<evidence type="ECO:0000313" key="7">
    <source>
        <dbReference type="Proteomes" id="UP000703038"/>
    </source>
</evidence>
<protein>
    <submittedName>
        <fullName evidence="6">Cell wall-associated NlpC family hydrolase</fullName>
    </submittedName>
</protein>
<comment type="caution">
    <text evidence="6">The sequence shown here is derived from an EMBL/GenBank/DDBJ whole genome shotgun (WGS) entry which is preliminary data.</text>
</comment>
<feature type="domain" description="NlpC/P60" evidence="5">
    <location>
        <begin position="217"/>
        <end position="331"/>
    </location>
</feature>
<dbReference type="Proteomes" id="UP000703038">
    <property type="component" value="Unassembled WGS sequence"/>
</dbReference>
<dbReference type="InterPro" id="IPR038765">
    <property type="entry name" value="Papain-like_cys_pep_sf"/>
</dbReference>
<dbReference type="Pfam" id="PF00877">
    <property type="entry name" value="NLPC_P60"/>
    <property type="match status" value="1"/>
</dbReference>
<reference evidence="6 7" key="1">
    <citation type="submission" date="2021-01" db="EMBL/GenBank/DDBJ databases">
        <title>Genomics of switchgrass bacterial isolates.</title>
        <authorList>
            <person name="Shade A."/>
        </authorList>
    </citation>
    <scope>NUCLEOTIDE SEQUENCE [LARGE SCALE GENOMIC DNA]</scope>
    <source>
        <strain evidence="6 7">PvP111</strain>
    </source>
</reference>
<dbReference type="PANTHER" id="PTHR47359:SF3">
    <property type="entry name" value="NLP_P60 DOMAIN-CONTAINING PROTEIN-RELATED"/>
    <property type="match status" value="1"/>
</dbReference>
<keyword evidence="2" id="KW-0645">Protease</keyword>
<dbReference type="EMBL" id="JAFBBK010000001">
    <property type="protein sequence ID" value="MBM7414210.1"/>
    <property type="molecule type" value="Genomic_DNA"/>
</dbReference>
<dbReference type="SUPFAM" id="SSF54001">
    <property type="entry name" value="Cysteine proteinases"/>
    <property type="match status" value="1"/>
</dbReference>
<dbReference type="InterPro" id="IPR000064">
    <property type="entry name" value="NLP_P60_dom"/>
</dbReference>
<accession>A0ABS2KQG2</accession>
<evidence type="ECO:0000259" key="5">
    <source>
        <dbReference type="PROSITE" id="PS51935"/>
    </source>
</evidence>
<name>A0ABS2KQG2_9NOCA</name>
<dbReference type="InterPro" id="IPR051794">
    <property type="entry name" value="PG_Endopeptidase_C40"/>
</dbReference>
<dbReference type="PANTHER" id="PTHR47359">
    <property type="entry name" value="PEPTIDOGLYCAN DL-ENDOPEPTIDASE CWLO"/>
    <property type="match status" value="1"/>
</dbReference>
<dbReference type="RefSeq" id="WP_204866981.1">
    <property type="nucleotide sequence ID" value="NZ_JAFBBK010000001.1"/>
</dbReference>
<dbReference type="GO" id="GO:0016787">
    <property type="term" value="F:hydrolase activity"/>
    <property type="evidence" value="ECO:0007669"/>
    <property type="project" value="UniProtKB-KW"/>
</dbReference>
<keyword evidence="7" id="KW-1185">Reference proteome</keyword>
<organism evidence="6 7">
    <name type="scientific">Rhodococcoides corynebacterioides</name>
    <dbReference type="NCBI Taxonomy" id="53972"/>
    <lineage>
        <taxon>Bacteria</taxon>
        <taxon>Bacillati</taxon>
        <taxon>Actinomycetota</taxon>
        <taxon>Actinomycetes</taxon>
        <taxon>Mycobacteriales</taxon>
        <taxon>Nocardiaceae</taxon>
        <taxon>Rhodococcoides</taxon>
    </lineage>
</organism>
<proteinExistence type="inferred from homology"/>
<evidence type="ECO:0000256" key="3">
    <source>
        <dbReference type="ARBA" id="ARBA00022801"/>
    </source>
</evidence>
<keyword evidence="4" id="KW-0788">Thiol protease</keyword>
<dbReference type="Gene3D" id="3.90.1720.10">
    <property type="entry name" value="endopeptidase domain like (from Nostoc punctiforme)"/>
    <property type="match status" value="1"/>
</dbReference>
<sequence length="331" mass="32889">MIDLLAAPLETLIRSLGTGCPSPDTDSLDSGIASLSDASRQVTDGVTALTDAWSGPASEAALDLTVRGAAAAGSMIEHAGALQSLAAEAQASVARGVAELQTIMAAFLTGAAALAPAALTPPGQSALIAHATHHLDSALAVHARVRAELDALAARVGALVVPEVPALPSLPASPDAALRGLFGPTTPEQLVDPASPGTDGTGTLVTLPDGSTAMAPNERAAGAVRFALAQQGTPYVWGGTTPGQGLDCSGLTQSAYGTAGVDLPRLAADQAVGSPVSAEDLMPGDLAVWDGHVAMVVGNGQMVEAGDPVSVSAVRTSNVGMSFHGFYRPTA</sequence>
<keyword evidence="3 6" id="KW-0378">Hydrolase</keyword>
<evidence type="ECO:0000256" key="4">
    <source>
        <dbReference type="ARBA" id="ARBA00022807"/>
    </source>
</evidence>
<comment type="similarity">
    <text evidence="1">Belongs to the peptidase C40 family.</text>
</comment>
<dbReference type="PROSITE" id="PS51935">
    <property type="entry name" value="NLPC_P60"/>
    <property type="match status" value="1"/>
</dbReference>